<feature type="transmembrane region" description="Helical" evidence="1">
    <location>
        <begin position="9"/>
        <end position="29"/>
    </location>
</feature>
<comment type="caution">
    <text evidence="2">The sequence shown here is derived from an EMBL/GenBank/DDBJ whole genome shotgun (WGS) entry which is preliminary data.</text>
</comment>
<name>A0A3S1BJB6_9BACL</name>
<evidence type="ECO:0000313" key="2">
    <source>
        <dbReference type="EMBL" id="RUT42877.1"/>
    </source>
</evidence>
<dbReference type="Pfam" id="PF09913">
    <property type="entry name" value="DUF2142"/>
    <property type="match status" value="1"/>
</dbReference>
<feature type="transmembrane region" description="Helical" evidence="1">
    <location>
        <begin position="432"/>
        <end position="452"/>
    </location>
</feature>
<feature type="transmembrane region" description="Helical" evidence="1">
    <location>
        <begin position="169"/>
        <end position="200"/>
    </location>
</feature>
<feature type="transmembrane region" description="Helical" evidence="1">
    <location>
        <begin position="258"/>
        <end position="278"/>
    </location>
</feature>
<keyword evidence="1" id="KW-0812">Transmembrane</keyword>
<keyword evidence="1" id="KW-1133">Transmembrane helix</keyword>
<dbReference type="Proteomes" id="UP000279446">
    <property type="component" value="Unassembled WGS sequence"/>
</dbReference>
<accession>A0A3S1BJB6</accession>
<feature type="transmembrane region" description="Helical" evidence="1">
    <location>
        <begin position="135"/>
        <end position="157"/>
    </location>
</feature>
<feature type="transmembrane region" description="Helical" evidence="1">
    <location>
        <begin position="405"/>
        <end position="425"/>
    </location>
</feature>
<feature type="transmembrane region" description="Helical" evidence="1">
    <location>
        <begin position="333"/>
        <end position="351"/>
    </location>
</feature>
<evidence type="ECO:0000256" key="1">
    <source>
        <dbReference type="SAM" id="Phobius"/>
    </source>
</evidence>
<dbReference type="InterPro" id="IPR018674">
    <property type="entry name" value="DUF2142_membrane"/>
</dbReference>
<protein>
    <submittedName>
        <fullName evidence="2">DUF2142 domain-containing protein</fullName>
    </submittedName>
</protein>
<organism evidence="2 3">
    <name type="scientific">Paenibacillus anaericanus</name>
    <dbReference type="NCBI Taxonomy" id="170367"/>
    <lineage>
        <taxon>Bacteria</taxon>
        <taxon>Bacillati</taxon>
        <taxon>Bacillota</taxon>
        <taxon>Bacilli</taxon>
        <taxon>Bacillales</taxon>
        <taxon>Paenibacillaceae</taxon>
        <taxon>Paenibacillus</taxon>
    </lineage>
</organism>
<keyword evidence="1" id="KW-0472">Membrane</keyword>
<feature type="transmembrane region" description="Helical" evidence="1">
    <location>
        <begin position="220"/>
        <end position="246"/>
    </location>
</feature>
<sequence>MNFFGKKENIFLVIAIIFGILWLIIIPPFQTPDEDAHFYRSYGISEGSLMCINANNSNAGSYLPLNIVEFIKTIKADSIRFNYLAKQDIHDVIRSSELYPSDEKVLVEYVNSCVYSPVPYISQTMGILAGKLFDAPFIIMFYLGRLLNFMTFILIGYCSIKSLPKLKGLLLLLLVMPMTLQQSISLSPDVITISICVYFVCYILKIKYQNDKTITKKNIGVLFFLACTIGLLKITYFPLAILTLLIPLGMYKSKKHWIYTNSIVFFGSLLMAVIWLALTRTVTMTFPVDPIVQLRGISDNPLSFIKLMLLSTPNNDDLFMQFFGVFGWLDTPSPLLLGIAYYVMLFLIVFYEGRKNSYERNKYTFLSAVISLLPVLLCTLLIQISLFLNWPQTTPGTVSGVQGRYFIPISLSFFYSIYLMVPFLIKIKRSLLIFIICLILLISSYRIIVRYYHFGPDYEILEVYNNTYIPGGIQHDTEIRQSFLSVKDNLKGVRVFLSTFGQEITTPYQFVLFSENGKVIREVTLSMDGFGDNHFYDVFFNEIEGSKDQKYSFKIMPMVTEVETPITIQISEPDIYLEGEFTLNGNVRTDDIVFRLIY</sequence>
<dbReference type="AlphaFoldDB" id="A0A3S1BJB6"/>
<feature type="transmembrane region" description="Helical" evidence="1">
    <location>
        <begin position="363"/>
        <end position="385"/>
    </location>
</feature>
<dbReference type="EMBL" id="RZNY01000024">
    <property type="protein sequence ID" value="RUT42877.1"/>
    <property type="molecule type" value="Genomic_DNA"/>
</dbReference>
<gene>
    <name evidence="2" type="ORF">EJP82_21850</name>
</gene>
<evidence type="ECO:0000313" key="3">
    <source>
        <dbReference type="Proteomes" id="UP000279446"/>
    </source>
</evidence>
<dbReference type="RefSeq" id="WP_127194183.1">
    <property type="nucleotide sequence ID" value="NZ_RZNY01000024.1"/>
</dbReference>
<reference evidence="2 3" key="1">
    <citation type="submission" date="2018-12" db="EMBL/GenBank/DDBJ databases">
        <authorList>
            <person name="Sun L."/>
            <person name="Chen Z."/>
        </authorList>
    </citation>
    <scope>NUCLEOTIDE SEQUENCE [LARGE SCALE GENOMIC DNA]</scope>
    <source>
        <strain evidence="2 3">DSM 15890</strain>
    </source>
</reference>
<keyword evidence="3" id="KW-1185">Reference proteome</keyword>
<proteinExistence type="predicted"/>
<dbReference type="OrthoDB" id="2220917at2"/>